<evidence type="ECO:0000256" key="4">
    <source>
        <dbReference type="ARBA" id="ARBA00022553"/>
    </source>
</evidence>
<keyword evidence="7 16" id="KW-0812">Transmembrane</keyword>
<dbReference type="GO" id="GO:0005886">
    <property type="term" value="C:plasma membrane"/>
    <property type="evidence" value="ECO:0007669"/>
    <property type="project" value="UniProtKB-SubCell"/>
</dbReference>
<keyword evidence="3" id="KW-0997">Cell inner membrane</keyword>
<keyword evidence="8 16" id="KW-1278">Translocase</keyword>
<keyword evidence="4 16" id="KW-0597">Phosphoprotein</keyword>
<dbReference type="NCBIfam" id="TIGR01937">
    <property type="entry name" value="nqrB"/>
    <property type="match status" value="1"/>
</dbReference>
<dbReference type="GO" id="GO:0006814">
    <property type="term" value="P:sodium ion transport"/>
    <property type="evidence" value="ECO:0007669"/>
    <property type="project" value="UniProtKB-UniRule"/>
</dbReference>
<keyword evidence="14 16" id="KW-0472">Membrane</keyword>
<dbReference type="Pfam" id="PF03116">
    <property type="entry name" value="NQR2_RnfD_RnfE"/>
    <property type="match status" value="1"/>
</dbReference>
<keyword evidence="5 16" id="KW-0285">Flavoprotein</keyword>
<feature type="transmembrane region" description="Helical" evidence="16">
    <location>
        <begin position="354"/>
        <end position="374"/>
    </location>
</feature>
<keyword evidence="11 16" id="KW-0915">Sodium</keyword>
<keyword evidence="9 16" id="KW-1133">Transmembrane helix</keyword>
<evidence type="ECO:0000256" key="1">
    <source>
        <dbReference type="ARBA" id="ARBA00022448"/>
    </source>
</evidence>
<dbReference type="PANTHER" id="PTHR30578:SF1">
    <property type="entry name" value="NA(+)-TRANSLOCATING NADH-QUINONE REDUCTASE SUBUNIT B"/>
    <property type="match status" value="1"/>
</dbReference>
<keyword evidence="6 16" id="KW-0288">FMN</keyword>
<dbReference type="PATRIC" id="fig|1609981.3.peg.604"/>
<evidence type="ECO:0000256" key="3">
    <source>
        <dbReference type="ARBA" id="ARBA00022519"/>
    </source>
</evidence>
<evidence type="ECO:0000256" key="12">
    <source>
        <dbReference type="ARBA" id="ARBA00023065"/>
    </source>
</evidence>
<feature type="transmembrane region" description="Helical" evidence="16">
    <location>
        <begin position="300"/>
        <end position="318"/>
    </location>
</feature>
<keyword evidence="2 16" id="KW-1003">Cell membrane</keyword>
<sequence length="391" mass="42290">MKFDPASMMERMRPLFEKGGTLHRIHPLFEAGDTFMRTPPDVTSKPPHVRDAVDLKRVMIFVLYALMPCFLFGAFNAGYQANAASGAEAGFVGHLVRGLIIVLPIVITSYAVGGLWEVLFACVRRHEINEGFLVTGMLFPLTLPPTIPLWQVAAGISFGVVIGKEIFGGTGYNILNPALTARAFLFFAYPVEITGDRVWVAADAVTRPTPLSVAESASSAPAQALQEAGYDFMTMFGGLEPGSIGSTSVIAVLLGLGLLLLVGVASWRIILSGVIGLSLTSLLFNFVPAGEFGTYAQLPFYYHLIMGGFAFGIVFMATDPVSAATTTAGKWIYGFMIGFLTAVIRVFNPAFPEGVMLAILFMNVMAPLIDHGVLRAHIRDRQRYLGRMNHA</sequence>
<feature type="transmembrane region" description="Helical" evidence="16">
    <location>
        <begin position="131"/>
        <end position="150"/>
    </location>
</feature>
<evidence type="ECO:0000256" key="11">
    <source>
        <dbReference type="ARBA" id="ARBA00023053"/>
    </source>
</evidence>
<keyword evidence="12 16" id="KW-0406">Ion transport</keyword>
<evidence type="ECO:0000256" key="7">
    <source>
        <dbReference type="ARBA" id="ARBA00022692"/>
    </source>
</evidence>
<evidence type="ECO:0000313" key="18">
    <source>
        <dbReference type="EMBL" id="AKJ63852.1"/>
    </source>
</evidence>
<dbReference type="GO" id="GO:0016655">
    <property type="term" value="F:oxidoreductase activity, acting on NAD(P)H, quinone or similar compound as acceptor"/>
    <property type="evidence" value="ECO:0007669"/>
    <property type="project" value="UniProtKB-UniRule"/>
</dbReference>
<comment type="cofactor">
    <cofactor evidence="16 17">
        <name>FMN</name>
        <dbReference type="ChEBI" id="CHEBI:58210"/>
    </cofactor>
</comment>
<dbReference type="HAMAP" id="MF_00426">
    <property type="entry name" value="NqrB"/>
    <property type="match status" value="1"/>
</dbReference>
<dbReference type="GO" id="GO:0055085">
    <property type="term" value="P:transmembrane transport"/>
    <property type="evidence" value="ECO:0007669"/>
    <property type="project" value="InterPro"/>
</dbReference>
<proteinExistence type="inferred from homology"/>
<dbReference type="InterPro" id="IPR010966">
    <property type="entry name" value="NqrB"/>
</dbReference>
<dbReference type="EC" id="7.2.1.1" evidence="16"/>
<evidence type="ECO:0000313" key="19">
    <source>
        <dbReference type="Proteomes" id="UP000035268"/>
    </source>
</evidence>
<evidence type="ECO:0000256" key="8">
    <source>
        <dbReference type="ARBA" id="ARBA00022967"/>
    </source>
</evidence>
<evidence type="ECO:0000256" key="14">
    <source>
        <dbReference type="ARBA" id="ARBA00023136"/>
    </source>
</evidence>
<reference evidence="18 19" key="2">
    <citation type="journal article" date="2016" name="ISME J.">
        <title>Characterization of the first cultured representative of Verrucomicrobia subdivision 5 indicates the proposal of a novel phylum.</title>
        <authorList>
            <person name="Spring S."/>
            <person name="Bunk B."/>
            <person name="Sproer C."/>
            <person name="Schumann P."/>
            <person name="Rohde M."/>
            <person name="Tindall B.J."/>
            <person name="Klenk H.P."/>
        </authorList>
    </citation>
    <scope>NUCLEOTIDE SEQUENCE [LARGE SCALE GENOMIC DNA]</scope>
    <source>
        <strain evidence="18 19">L21-Fru-AB</strain>
    </source>
</reference>
<keyword evidence="1 16" id="KW-0813">Transport</keyword>
<evidence type="ECO:0000256" key="2">
    <source>
        <dbReference type="ARBA" id="ARBA00022475"/>
    </source>
</evidence>
<feature type="transmembrane region" description="Helical" evidence="16">
    <location>
        <begin position="269"/>
        <end position="288"/>
    </location>
</feature>
<keyword evidence="10 16" id="KW-0520">NAD</keyword>
<keyword evidence="13 16" id="KW-0830">Ubiquinone</keyword>
<feature type="transmembrane region" description="Helical" evidence="16">
    <location>
        <begin position="99"/>
        <end position="119"/>
    </location>
</feature>
<dbReference type="InterPro" id="IPR004338">
    <property type="entry name" value="NqrB/RnfD"/>
</dbReference>
<dbReference type="NCBIfam" id="NF003756">
    <property type="entry name" value="PRK05349.1"/>
    <property type="match status" value="1"/>
</dbReference>
<evidence type="ECO:0000256" key="13">
    <source>
        <dbReference type="ARBA" id="ARBA00023075"/>
    </source>
</evidence>
<evidence type="ECO:0000256" key="5">
    <source>
        <dbReference type="ARBA" id="ARBA00022630"/>
    </source>
</evidence>
<dbReference type="PANTHER" id="PTHR30578">
    <property type="entry name" value="ELECTRON TRANSPORT COMPLEX PROTEIN RNFD"/>
    <property type="match status" value="1"/>
</dbReference>
<evidence type="ECO:0000256" key="6">
    <source>
        <dbReference type="ARBA" id="ARBA00022643"/>
    </source>
</evidence>
<evidence type="ECO:0000256" key="15">
    <source>
        <dbReference type="ARBA" id="ARBA00023201"/>
    </source>
</evidence>
<comment type="function">
    <text evidence="16">NQR complex catalyzes the reduction of ubiquinone-1 to ubiquinol by two successive reactions, coupled with the transport of Na(+) ions from the cytoplasm to the periplasm. NqrA to NqrE are probably involved in the second step, the conversion of ubisemiquinone to ubiquinol.</text>
</comment>
<accession>A0A0G3EEQ3</accession>
<protein>
    <recommendedName>
        <fullName evidence="16">Na(+)-translocating NADH-quinone reductase subunit B</fullName>
        <shortName evidence="16">Na(+)-NQR subunit B</shortName>
        <shortName evidence="16">Na(+)-translocating NQR subunit B</shortName>
        <ecNumber evidence="16">7.2.1.1</ecNumber>
    </recommendedName>
    <alternativeName>
        <fullName evidence="16">NQR complex subunit B</fullName>
    </alternativeName>
    <alternativeName>
        <fullName evidence="16">NQR-1 subunit B</fullName>
    </alternativeName>
</protein>
<keyword evidence="15 16" id="KW-0739">Sodium transport</keyword>
<keyword evidence="18" id="KW-0560">Oxidoreductase</keyword>
<evidence type="ECO:0000256" key="16">
    <source>
        <dbReference type="HAMAP-Rule" id="MF_00426"/>
    </source>
</evidence>
<feature type="transmembrane region" description="Helical" evidence="16">
    <location>
        <begin position="243"/>
        <end position="262"/>
    </location>
</feature>
<comment type="subcellular location">
    <subcellularLocation>
        <location evidence="16">Cell membrane</location>
        <topology evidence="16">Multi-pass membrane protein</topology>
    </subcellularLocation>
</comment>
<evidence type="ECO:0000256" key="10">
    <source>
        <dbReference type="ARBA" id="ARBA00023027"/>
    </source>
</evidence>
<dbReference type="AlphaFoldDB" id="A0A0G3EEQ3"/>
<name>A0A0G3EEQ3_9BACT</name>
<keyword evidence="19" id="KW-1185">Reference proteome</keyword>
<feature type="transmembrane region" description="Helical" evidence="16">
    <location>
        <begin position="330"/>
        <end position="348"/>
    </location>
</feature>
<dbReference type="GO" id="GO:0010181">
    <property type="term" value="F:FMN binding"/>
    <property type="evidence" value="ECO:0007669"/>
    <property type="project" value="InterPro"/>
</dbReference>
<dbReference type="GO" id="GO:0022904">
    <property type="term" value="P:respiratory electron transport chain"/>
    <property type="evidence" value="ECO:0007669"/>
    <property type="project" value="InterPro"/>
</dbReference>
<comment type="catalytic activity">
    <reaction evidence="16">
        <text>a ubiquinone + n Na(+)(in) + NADH + H(+) = a ubiquinol + n Na(+)(out) + NAD(+)</text>
        <dbReference type="Rhea" id="RHEA:47748"/>
        <dbReference type="Rhea" id="RHEA-COMP:9565"/>
        <dbReference type="Rhea" id="RHEA-COMP:9566"/>
        <dbReference type="ChEBI" id="CHEBI:15378"/>
        <dbReference type="ChEBI" id="CHEBI:16389"/>
        <dbReference type="ChEBI" id="CHEBI:17976"/>
        <dbReference type="ChEBI" id="CHEBI:29101"/>
        <dbReference type="ChEBI" id="CHEBI:57540"/>
        <dbReference type="ChEBI" id="CHEBI:57945"/>
        <dbReference type="EC" id="7.2.1.1"/>
    </reaction>
</comment>
<dbReference type="RefSeq" id="WP_052881243.1">
    <property type="nucleotide sequence ID" value="NZ_CP010904.1"/>
</dbReference>
<evidence type="ECO:0000256" key="17">
    <source>
        <dbReference type="PIRSR" id="PIRSR016055-50"/>
    </source>
</evidence>
<dbReference type="Proteomes" id="UP000035268">
    <property type="component" value="Chromosome"/>
</dbReference>
<evidence type="ECO:0000256" key="9">
    <source>
        <dbReference type="ARBA" id="ARBA00022989"/>
    </source>
</evidence>
<dbReference type="PIRSF" id="PIRSF016055">
    <property type="entry name" value="NADH-UbQ_OxRdtase_B_su"/>
    <property type="match status" value="1"/>
</dbReference>
<organism evidence="18 19">
    <name type="scientific">Kiritimatiella glycovorans</name>
    <dbReference type="NCBI Taxonomy" id="1307763"/>
    <lineage>
        <taxon>Bacteria</taxon>
        <taxon>Pseudomonadati</taxon>
        <taxon>Kiritimatiellota</taxon>
        <taxon>Kiritimatiellia</taxon>
        <taxon>Kiritimatiellales</taxon>
        <taxon>Kiritimatiellaceae</taxon>
        <taxon>Kiritimatiella</taxon>
    </lineage>
</organism>
<dbReference type="EMBL" id="CP010904">
    <property type="protein sequence ID" value="AKJ63852.1"/>
    <property type="molecule type" value="Genomic_DNA"/>
</dbReference>
<gene>
    <name evidence="18" type="primary">nqrB_1</name>
    <name evidence="16" type="synonym">nqrB</name>
    <name evidence="18" type="ORF">L21SP4_00582</name>
</gene>
<reference evidence="19" key="1">
    <citation type="submission" date="2015-02" db="EMBL/GenBank/DDBJ databases">
        <title>Description and complete genome sequence of the first cultured representative of the subdivision 5 of the Verrucomicrobia phylum.</title>
        <authorList>
            <person name="Spring S."/>
            <person name="Bunk B."/>
            <person name="Sproer C."/>
            <person name="Klenk H.-P."/>
        </authorList>
    </citation>
    <scope>NUCLEOTIDE SEQUENCE [LARGE SCALE GENOMIC DNA]</scope>
    <source>
        <strain evidence="19">L21-Fru-AB</strain>
    </source>
</reference>
<comment type="similarity">
    <text evidence="16">Belongs to the NqrB/RnfD family.</text>
</comment>
<dbReference type="OrthoDB" id="9776359at2"/>
<feature type="modified residue" description="FMN phosphoryl threonine" evidence="16 17">
    <location>
        <position position="209"/>
    </location>
</feature>
<feature type="transmembrane region" description="Helical" evidence="16">
    <location>
        <begin position="58"/>
        <end position="79"/>
    </location>
</feature>
<dbReference type="STRING" id="1307763.L21SP4_00582"/>
<comment type="subunit">
    <text evidence="16">Composed of six subunits; NqrA, NqrB, NqrC, NqrD, NqrE and NqrF.</text>
</comment>
<dbReference type="KEGG" id="vbl:L21SP4_00582"/>